<feature type="chain" id="PRO_5030029386" evidence="2">
    <location>
        <begin position="29"/>
        <end position="304"/>
    </location>
</feature>
<accession>A0A1H7VXK1</accession>
<dbReference type="RefSeq" id="WP_218151647.1">
    <property type="nucleotide sequence ID" value="NZ_FNSR01000002.1"/>
</dbReference>
<keyword evidence="2" id="KW-0732">Signal</keyword>
<dbReference type="Gene3D" id="2.30.30.40">
    <property type="entry name" value="SH3 Domains"/>
    <property type="match status" value="1"/>
</dbReference>
<feature type="signal peptide" evidence="2">
    <location>
        <begin position="1"/>
        <end position="28"/>
    </location>
</feature>
<feature type="compositionally biased region" description="Gly residues" evidence="1">
    <location>
        <begin position="285"/>
        <end position="304"/>
    </location>
</feature>
<feature type="region of interest" description="Disordered" evidence="1">
    <location>
        <begin position="139"/>
        <end position="304"/>
    </location>
</feature>
<gene>
    <name evidence="4" type="ORF">SAMN05192542_12851</name>
</gene>
<dbReference type="AlphaFoldDB" id="A0A1H7VXK1"/>
<feature type="domain" description="SH3b" evidence="3">
    <location>
        <begin position="38"/>
        <end position="89"/>
    </location>
</feature>
<dbReference type="STRING" id="416943.SAMN05445871_4927"/>
<dbReference type="InterPro" id="IPR003646">
    <property type="entry name" value="SH3-like_bac-type"/>
</dbReference>
<protein>
    <submittedName>
        <fullName evidence="4">Uncharacterized conserved protein YraI</fullName>
    </submittedName>
</protein>
<dbReference type="Proteomes" id="UP000199120">
    <property type="component" value="Unassembled WGS sequence"/>
</dbReference>
<evidence type="ECO:0000256" key="2">
    <source>
        <dbReference type="SAM" id="SignalP"/>
    </source>
</evidence>
<evidence type="ECO:0000256" key="1">
    <source>
        <dbReference type="SAM" id="MobiDB-lite"/>
    </source>
</evidence>
<evidence type="ECO:0000313" key="5">
    <source>
        <dbReference type="Proteomes" id="UP000199120"/>
    </source>
</evidence>
<proteinExistence type="predicted"/>
<keyword evidence="5" id="KW-1185">Reference proteome</keyword>
<feature type="compositionally biased region" description="Pro residues" evidence="1">
    <location>
        <begin position="270"/>
        <end position="284"/>
    </location>
</feature>
<name>A0A1H7VXK1_9BURK</name>
<organism evidence="4 5">
    <name type="scientific">Paraburkholderia caballeronis</name>
    <dbReference type="NCBI Taxonomy" id="416943"/>
    <lineage>
        <taxon>Bacteria</taxon>
        <taxon>Pseudomonadati</taxon>
        <taxon>Pseudomonadota</taxon>
        <taxon>Betaproteobacteria</taxon>
        <taxon>Burkholderiales</taxon>
        <taxon>Burkholderiaceae</taxon>
        <taxon>Paraburkholderia</taxon>
    </lineage>
</organism>
<feature type="compositionally biased region" description="Gly residues" evidence="1">
    <location>
        <begin position="250"/>
        <end position="260"/>
    </location>
</feature>
<evidence type="ECO:0000313" key="4">
    <source>
        <dbReference type="EMBL" id="SEM13973.1"/>
    </source>
</evidence>
<reference evidence="5" key="1">
    <citation type="submission" date="2016-10" db="EMBL/GenBank/DDBJ databases">
        <authorList>
            <person name="Varghese N."/>
            <person name="Submissions S."/>
        </authorList>
    </citation>
    <scope>NUCLEOTIDE SEQUENCE [LARGE SCALE GENOMIC DNA]</scope>
    <source>
        <strain evidence="5">LMG 26416</strain>
    </source>
</reference>
<dbReference type="Pfam" id="PF08239">
    <property type="entry name" value="SH3_3"/>
    <property type="match status" value="1"/>
</dbReference>
<dbReference type="EMBL" id="FOAJ01000028">
    <property type="protein sequence ID" value="SEM13973.1"/>
    <property type="molecule type" value="Genomic_DNA"/>
</dbReference>
<sequence>MQKRDTARVLVAMAALAGLAWPSAQAFAQVSAYTSSPVNLYAGPSGDYPVVSGIGAGVPVTVMGCVSDYSWCDVALPDLRGWVYAAYLSYPYQGEYVPLEGYGSVIGLPIIGFSLGTYWGSFYRDRPWYGERDRWAHVPSPGYGGRPSGSPPRMRPPEGGYAPGSYGRPPEGGRPPAPPQGGMRPPEPERPGQPPAGGHQWGQPPGFAGNTRGDGGAPRPAPGGNYGQPHPMSPEGGGRPPAPQPDRGFHPGGPGGGFEHGGAPAMRAPAPMPAPGRPAGPPPQGGGHPSGEGGGNRGEGRQPG</sequence>
<evidence type="ECO:0000259" key="3">
    <source>
        <dbReference type="Pfam" id="PF08239"/>
    </source>
</evidence>